<dbReference type="Pfam" id="PF13557">
    <property type="entry name" value="Phenol_MetA_deg"/>
    <property type="match status" value="1"/>
</dbReference>
<evidence type="ECO:0000256" key="1">
    <source>
        <dbReference type="SAM" id="SignalP"/>
    </source>
</evidence>
<comment type="caution">
    <text evidence="2">The sequence shown here is derived from an EMBL/GenBank/DDBJ whole genome shotgun (WGS) entry which is preliminary data.</text>
</comment>
<dbReference type="EMBL" id="JABMCH010000069">
    <property type="protein sequence ID" value="NUU48254.1"/>
    <property type="molecule type" value="Genomic_DNA"/>
</dbReference>
<protein>
    <submittedName>
        <fullName evidence="2">Transporter</fullName>
    </submittedName>
</protein>
<dbReference type="Proteomes" id="UP000536441">
    <property type="component" value="Unassembled WGS sequence"/>
</dbReference>
<organism evidence="2 3">
    <name type="scientific">Sphingomonas zeae</name>
    <dbReference type="NCBI Taxonomy" id="1646122"/>
    <lineage>
        <taxon>Bacteria</taxon>
        <taxon>Pseudomonadati</taxon>
        <taxon>Pseudomonadota</taxon>
        <taxon>Alphaproteobacteria</taxon>
        <taxon>Sphingomonadales</taxon>
        <taxon>Sphingomonadaceae</taxon>
        <taxon>Sphingomonas</taxon>
    </lineage>
</organism>
<proteinExistence type="predicted"/>
<feature type="chain" id="PRO_5031333316" evidence="1">
    <location>
        <begin position="23"/>
        <end position="268"/>
    </location>
</feature>
<keyword evidence="1" id="KW-0732">Signal</keyword>
<gene>
    <name evidence="2" type="ORF">HP438_14885</name>
</gene>
<dbReference type="InterPro" id="IPR025737">
    <property type="entry name" value="FApF"/>
</dbReference>
<dbReference type="AlphaFoldDB" id="A0A7Y6B6C7"/>
<keyword evidence="3" id="KW-1185">Reference proteome</keyword>
<feature type="signal peptide" evidence="1">
    <location>
        <begin position="1"/>
        <end position="22"/>
    </location>
</feature>
<sequence>MVKIKGWALSAAAILMGAPALAEDEPRFCPTRPNLGGSSCTTEPGRVHVEISALDWQRDDQPDQREDRIVTADILTRVGVGKNTELQLDWVGYGRDRTRDKTAAATDTVTGTGDVTVAIRQHLAGGKEQPFSAGVQVFATAATGRYPVGAGTWSTGVIIPVQYELTKKLAIAVTGEADAAANRSGLGRHLAYSQITGLRYKFTEQVTANAELSLERDDDPDQHETLALAALSAAWRPAKVVQLDILAAAGLNSAAPDLRLVTGGAILF</sequence>
<evidence type="ECO:0000313" key="2">
    <source>
        <dbReference type="EMBL" id="NUU48254.1"/>
    </source>
</evidence>
<evidence type="ECO:0000313" key="3">
    <source>
        <dbReference type="Proteomes" id="UP000536441"/>
    </source>
</evidence>
<reference evidence="2 3" key="1">
    <citation type="submission" date="2020-05" db="EMBL/GenBank/DDBJ databases">
        <title>Genome Sequencing of Type Strains.</title>
        <authorList>
            <person name="Lemaire J.F."/>
            <person name="Inderbitzin P."/>
            <person name="Gregorio O.A."/>
            <person name="Collins S.B."/>
            <person name="Wespe N."/>
            <person name="Knight-Connoni V."/>
        </authorList>
    </citation>
    <scope>NUCLEOTIDE SEQUENCE [LARGE SCALE GENOMIC DNA]</scope>
    <source>
        <strain evidence="2 3">DSM 100049</strain>
    </source>
</reference>
<dbReference type="RefSeq" id="WP_175312686.1">
    <property type="nucleotide sequence ID" value="NZ_CBCRYR010000065.1"/>
</dbReference>
<name>A0A7Y6B6C7_9SPHN</name>
<accession>A0A7Y6B6C7</accession>